<dbReference type="Gene3D" id="1.25.10.10">
    <property type="entry name" value="Leucine-rich Repeat Variant"/>
    <property type="match status" value="1"/>
</dbReference>
<dbReference type="InterPro" id="IPR016024">
    <property type="entry name" value="ARM-type_fold"/>
</dbReference>
<reference evidence="5" key="1">
    <citation type="journal article" date="2023" name="BMC Genomics">
        <title>Chromosome-level genome assemblies of Cutaneotrichosporon spp. (Trichosporonales, Basidiomycota) reveal imbalanced evolution between nucleotide sequences and chromosome synteny.</title>
        <authorList>
            <person name="Kobayashi Y."/>
            <person name="Kayamori A."/>
            <person name="Aoki K."/>
            <person name="Shiwa Y."/>
            <person name="Matsutani M."/>
            <person name="Fujita N."/>
            <person name="Sugita T."/>
            <person name="Iwasaki W."/>
            <person name="Tanaka N."/>
            <person name="Takashima M."/>
        </authorList>
    </citation>
    <scope>NUCLEOTIDE SEQUENCE</scope>
    <source>
        <strain evidence="5">HIS016</strain>
    </source>
</reference>
<evidence type="ECO:0000256" key="1">
    <source>
        <dbReference type="SAM" id="MobiDB-lite"/>
    </source>
</evidence>
<dbReference type="Proteomes" id="UP001222932">
    <property type="component" value="Unassembled WGS sequence"/>
</dbReference>
<feature type="domain" description="U3 small nucleolar RNA-associated protein 20 C-terminal" evidence="4">
    <location>
        <begin position="2541"/>
        <end position="2617"/>
    </location>
</feature>
<organism evidence="5 6">
    <name type="scientific">Cutaneotrichosporon spelunceum</name>
    <dbReference type="NCBI Taxonomy" id="1672016"/>
    <lineage>
        <taxon>Eukaryota</taxon>
        <taxon>Fungi</taxon>
        <taxon>Dikarya</taxon>
        <taxon>Basidiomycota</taxon>
        <taxon>Agaricomycotina</taxon>
        <taxon>Tremellomycetes</taxon>
        <taxon>Trichosporonales</taxon>
        <taxon>Trichosporonaceae</taxon>
        <taxon>Cutaneotrichosporon</taxon>
    </lineage>
</organism>
<dbReference type="Pfam" id="PF23099">
    <property type="entry name" value="UTP20_C"/>
    <property type="match status" value="1"/>
</dbReference>
<dbReference type="PANTHER" id="PTHR17695:SF11">
    <property type="entry name" value="SMALL SUBUNIT PROCESSOME COMPONENT 20 HOMOLOG"/>
    <property type="match status" value="1"/>
</dbReference>
<gene>
    <name evidence="5" type="primary">UTP20</name>
    <name evidence="5" type="ORF">CspeluHIS016_0111280</name>
</gene>
<accession>A0AAD3TPR6</accession>
<feature type="compositionally biased region" description="Basic and acidic residues" evidence="1">
    <location>
        <begin position="2616"/>
        <end position="2628"/>
    </location>
</feature>
<evidence type="ECO:0000259" key="4">
    <source>
        <dbReference type="Pfam" id="PF23099"/>
    </source>
</evidence>
<dbReference type="InterPro" id="IPR057525">
    <property type="entry name" value="UTP20_C"/>
</dbReference>
<feature type="region of interest" description="Disordered" evidence="1">
    <location>
        <begin position="2575"/>
        <end position="2628"/>
    </location>
</feature>
<evidence type="ECO:0000313" key="6">
    <source>
        <dbReference type="Proteomes" id="UP001222932"/>
    </source>
</evidence>
<evidence type="ECO:0000259" key="3">
    <source>
        <dbReference type="Pfam" id="PF20416"/>
    </source>
</evidence>
<evidence type="ECO:0000259" key="2">
    <source>
        <dbReference type="Pfam" id="PF07539"/>
    </source>
</evidence>
<dbReference type="InterPro" id="IPR046523">
    <property type="entry name" value="UTP20_dom"/>
</dbReference>
<feature type="domain" description="U3 small nucleolar RNA-associated protein 20" evidence="3">
    <location>
        <begin position="1694"/>
        <end position="1916"/>
    </location>
</feature>
<dbReference type="PANTHER" id="PTHR17695">
    <property type="entry name" value="SMALL SUBUNIT PROCESSOME COMPONENT 20 HOMOLOG"/>
    <property type="match status" value="1"/>
</dbReference>
<dbReference type="InterPro" id="IPR011989">
    <property type="entry name" value="ARM-like"/>
</dbReference>
<evidence type="ECO:0000313" key="5">
    <source>
        <dbReference type="EMBL" id="GMK54542.1"/>
    </source>
</evidence>
<comment type="caution">
    <text evidence="5">The sequence shown here is derived from an EMBL/GenBank/DDBJ whole genome shotgun (WGS) entry which is preliminary data.</text>
</comment>
<dbReference type="Pfam" id="PF07539">
    <property type="entry name" value="UTP20_N"/>
    <property type="match status" value="1"/>
</dbReference>
<feature type="compositionally biased region" description="Basic residues" evidence="1">
    <location>
        <begin position="2606"/>
        <end position="2615"/>
    </location>
</feature>
<sequence length="2628" mass="288648">MAEPPAKRFRYETYTKKLEHISVDVGRRKGLDWEKDPEELPLIAELARLELQDLTTGYQDLSRALYPLTRTLPLIILNLGSITSLFSEFFSALKGGETHEHSGLRSALLLVQALYATVLSEGIPHFPTTTRDLVRVGALRALEPKLVEETYSALSRSLSSVAPALTRPENTEALRASWAAVRPSLGPANKGYVRKALSEAWAAVLRKARNEALTHLMAVLLEEPTPGIEAVWANAMKGTKTHLHSRSLTIYTVLLDDLAANATEEQVATLRHLTIALVHHCSSAETAPLIEAVVARVDLVDPSAATSSKNPPAANFAKSTAFLDVLVTFLFTRKGKRFPATELKPAMLKLQALVAHIKDIAADSKDISDEARTERNRWRKSLVACVAGTLNSGKLAQWLSPGVGLIDVLWQALPTAELSAFVNMCVSFKWPGIEQFLLGHIARTALVGLEEDPLSTLVLLNNIAGAGFLAGGLSNVQGGKWRQALVKALAKVLASLDELDTNERRILGQVLELIPYLAGESKYFSEHVISILVRLLENPESAVENWAEAGAWNDSHVIGRLLSSMFQLALRGPAAVQQQFRTYLVDNDILNVLIKNWHWSREVLAQAADFAEHWPETIKEVDIETLLPNLMSADSSLRLSSLRILAVAGEPDDTEIWNQCKAIEQAEMSLKNTRDRTTQIARLGRQLGAISDTNETVEWAINFLIAQLKVNFRPVWAETVTVLTSLVGTHAEGIWTTVWGELQKTTVAEEAVLPDLGVSYPEWTEQKVVQEAVEDDGDEGAEFRCHGLVRARNNILRAWQETNDSANLDVAEIPHQISKDRLDVQNYESQLLAVLIANPGMAEKHTRLIVPVVLAVTGVSEEEVAVASSHLSTRKRQERTINFLELCAKFTNPKAAYRSSELHALYLGLLSKGESKVQGVALKCLMTYKSPNLVPYRERMFNLLEDAKFRDELVHLDMSVDSEIIEPTHRPEFMDVVIRLLYGIMMSRKARSSTAQGQGARKQAVLSALSGCSSDELKTLVDLMWEPFGGCEDVSPAALEDTVIVAPGRQQLGYLTFLHDVLRYLAPQTVSHWPRLFGATIVLVRQAQTGIDAEKAGEEEEEVDEEEVEVEDKGAVPLRTVRSTGLKRLVQFLRSSVLDFNFSPYLHVLFSAVISPRLALLEVENTQAPSGTLDLIAALASSPETAISLVQLDDRTLPKTFACMTAVKVKPAVLGRVFDVIDSLLIDDEPQIIESVLMPNIRPLLDNIIGLVETLRSAANEDIMRRLLAILTRLSAIVTDGTQAQQLASLLAPMLRQPGRQVPEKAKVNILLTLQKLYAISPDFADPASAFFHQSYNMISNLFQTLHYPASRRALVSAFNTFGEADLSLAPTVALVSDLNAYRVKRMDEPDFDKRLEAFAQLNDAPETELPQNARQWLPILRSSLSFIQEPEELSIRTNASSVLRRFVKIVGDAEEGELVDQLKTVVLPSLRRILLSKQELVRNEALLVFSAAVKECAGVPALAEMHPLLGDDDETNIFVNLGHIQVHRRARAIRRLRDIVAEGGIRETTISSIFLVILEHILTGSTDVTDHHLVNEAVTAVGSLAGQLGWSRYNALINRFLKLGTPQIKQQKFYIRAVTACLDNFHFDLKGGAKVGETEKEEEDAEVEVVEVGAEAETEESEDAQAQAAATEKITNVVLTRLLPNLSKFVAQKGETEDTVRIPVALGIVKLAAALPDEESSNEIVRTVTTVSQILRSKDQDTRDIARDTVGKIAVFLGPSWLVRVIKELRTALQRGPQKHTLAVTVHFILVQATTEAGDRFADLDEAVSDAVEVAAEVIWGESGKDVATEGFKTKMREVRGALSRGNDTFQLVSRLVSPTKIAAVLAPVREIMHVSQAVKTMAQVDEVLRRVALGLNSNTLVGPQDILSLCYSLINGNSAYLRPKRKAPKSATGDRFTVQMKRDMKEDEDVYPQNAHKFVTFGLDLFVTAFRRGKFDFDNVDILARLGPLVNAIGNTLYSPEAGILTLGLKATAAVAKCPVPQVDEALPAFVNNIFKIIKNAGSSAESEVAQTALKTLAVLIRDCKATSISDAQLRYLIEVASPDLEDHERQSCLFTVLRAVVSRRFVVPEIYDLMERVSSIMVTSQSTHVQELCRGVLMQFLLDYPQGKGRLKQQMTFLARNLDYVFESGRVSVMEVLSAIFTKFSADLIGAYADMFFVALVGVLTNDDSEKCRNMAGALLQQLYAALDEGKQAQMLEVLQGWVTVKDEQPALAASSLAVYGLLCDSEAGSELATGLPALVNPILKGSAAALACAEASDIELDLDHAVPHQALALAAKALQMRPTSASELPWDAVAAHLLFPHEWVRFGAARALALLLAANTEALTADAALDVARKACILLGGSKSESGADVVVDAKLADQLVKLLWNISKHWAKADKAEADGAANGPADIEDDEDEGEEGPSEGERPLHWLMSRMSFLARRLIVHRPATNSALPGQPLPWVGPVQCILRFFAGTFDALNRAQARQFLPHVLGPVYRIADEEGDLAGLVGPEGPGGNGVAELRTLATEVRDFVAAKVGPTAFSKAWEAIRRRTTAKRGERREKRQRMAVADPQAWAARQEKRGANKKASKKRRADAYMDVKRARLR</sequence>
<feature type="domain" description="U3 small nucleolar RNA-associated protein 20 N-terminal" evidence="2">
    <location>
        <begin position="877"/>
        <end position="1478"/>
    </location>
</feature>
<proteinExistence type="predicted"/>
<dbReference type="GO" id="GO:0030686">
    <property type="term" value="C:90S preribosome"/>
    <property type="evidence" value="ECO:0007669"/>
    <property type="project" value="TreeGrafter"/>
</dbReference>
<dbReference type="SUPFAM" id="SSF48371">
    <property type="entry name" value="ARM repeat"/>
    <property type="match status" value="2"/>
</dbReference>
<name>A0AAD3TPR6_9TREE</name>
<protein>
    <recommendedName>
        <fullName evidence="7">Armadillo-type protein</fullName>
    </recommendedName>
</protein>
<keyword evidence="6" id="KW-1185">Reference proteome</keyword>
<dbReference type="GO" id="GO:0032040">
    <property type="term" value="C:small-subunit processome"/>
    <property type="evidence" value="ECO:0007669"/>
    <property type="project" value="TreeGrafter"/>
</dbReference>
<dbReference type="EMBL" id="BTCM01000001">
    <property type="protein sequence ID" value="GMK54542.1"/>
    <property type="molecule type" value="Genomic_DNA"/>
</dbReference>
<dbReference type="InterPro" id="IPR052575">
    <property type="entry name" value="SSU_processome_comp_20"/>
</dbReference>
<feature type="region of interest" description="Disordered" evidence="1">
    <location>
        <begin position="2420"/>
        <end position="2449"/>
    </location>
</feature>
<feature type="compositionally biased region" description="Acidic residues" evidence="1">
    <location>
        <begin position="2432"/>
        <end position="2445"/>
    </location>
</feature>
<dbReference type="InterPro" id="IPR011430">
    <property type="entry name" value="UTP20_N"/>
</dbReference>
<reference evidence="5" key="2">
    <citation type="submission" date="2023-06" db="EMBL/GenBank/DDBJ databases">
        <authorList>
            <person name="Kobayashi Y."/>
            <person name="Kayamori A."/>
            <person name="Aoki K."/>
            <person name="Shiwa Y."/>
            <person name="Fujita N."/>
            <person name="Sugita T."/>
            <person name="Iwasaki W."/>
            <person name="Tanaka N."/>
            <person name="Takashima M."/>
        </authorList>
    </citation>
    <scope>NUCLEOTIDE SEQUENCE</scope>
    <source>
        <strain evidence="5">HIS016</strain>
    </source>
</reference>
<dbReference type="Pfam" id="PF20416">
    <property type="entry name" value="UTP20"/>
    <property type="match status" value="1"/>
</dbReference>
<evidence type="ECO:0008006" key="7">
    <source>
        <dbReference type="Google" id="ProtNLM"/>
    </source>
</evidence>